<feature type="domain" description="Clip" evidence="13">
    <location>
        <begin position="351"/>
        <end position="406"/>
    </location>
</feature>
<feature type="non-terminal residue" evidence="14">
    <location>
        <position position="1322"/>
    </location>
</feature>
<protein>
    <recommendedName>
        <fullName evidence="16">CLIP domain-containing serine protease</fullName>
    </recommendedName>
</protein>
<dbReference type="FunFam" id="2.40.10.10:FF:000078">
    <property type="entry name" value="Serine protease H137"/>
    <property type="match status" value="4"/>
</dbReference>
<dbReference type="STRING" id="1661398.A0A482WDG7"/>
<evidence type="ECO:0000313" key="15">
    <source>
        <dbReference type="Proteomes" id="UP000292052"/>
    </source>
</evidence>
<feature type="domain" description="Peptidase S1" evidence="12">
    <location>
        <begin position="725"/>
        <end position="999"/>
    </location>
</feature>
<evidence type="ECO:0000256" key="5">
    <source>
        <dbReference type="ARBA" id="ARBA00022825"/>
    </source>
</evidence>
<dbReference type="InterPro" id="IPR051487">
    <property type="entry name" value="Ser/Thr_Proteases_Immune/Dev"/>
</dbReference>
<dbReference type="SMART" id="SM00680">
    <property type="entry name" value="CLIP"/>
    <property type="match status" value="3"/>
</dbReference>
<dbReference type="GO" id="GO:0006508">
    <property type="term" value="P:proteolysis"/>
    <property type="evidence" value="ECO:0007669"/>
    <property type="project" value="UniProtKB-KW"/>
</dbReference>
<evidence type="ECO:0000313" key="14">
    <source>
        <dbReference type="EMBL" id="RZC43210.1"/>
    </source>
</evidence>
<dbReference type="SUPFAM" id="SSF50494">
    <property type="entry name" value="Trypsin-like serine proteases"/>
    <property type="match status" value="4"/>
</dbReference>
<evidence type="ECO:0000259" key="13">
    <source>
        <dbReference type="PROSITE" id="PS51888"/>
    </source>
</evidence>
<dbReference type="PROSITE" id="PS00134">
    <property type="entry name" value="TRYPSIN_HIS"/>
    <property type="match status" value="4"/>
</dbReference>
<dbReference type="Gene3D" id="3.30.1640.30">
    <property type="match status" value="3"/>
</dbReference>
<dbReference type="PRINTS" id="PR00722">
    <property type="entry name" value="CHYMOTRYPSIN"/>
</dbReference>
<dbReference type="InterPro" id="IPR022700">
    <property type="entry name" value="CLIP"/>
</dbReference>
<dbReference type="GO" id="GO:0004252">
    <property type="term" value="F:serine-type endopeptidase activity"/>
    <property type="evidence" value="ECO:0007669"/>
    <property type="project" value="InterPro"/>
</dbReference>
<keyword evidence="9" id="KW-0325">Glycoprotein</keyword>
<dbReference type="EMBL" id="QDEB01001196">
    <property type="protein sequence ID" value="RZC43210.1"/>
    <property type="molecule type" value="Genomic_DNA"/>
</dbReference>
<evidence type="ECO:0008006" key="16">
    <source>
        <dbReference type="Google" id="ProtNLM"/>
    </source>
</evidence>
<dbReference type="OrthoDB" id="8250810at2759"/>
<keyword evidence="2" id="KW-0479">Metal-binding</keyword>
<feature type="domain" description="Peptidase S1" evidence="12">
    <location>
        <begin position="451"/>
        <end position="706"/>
    </location>
</feature>
<dbReference type="Pfam" id="PF12032">
    <property type="entry name" value="CLIP"/>
    <property type="match status" value="3"/>
</dbReference>
<organism evidence="14 15">
    <name type="scientific">Asbolus verrucosus</name>
    <name type="common">Desert ironclad beetle</name>
    <dbReference type="NCBI Taxonomy" id="1661398"/>
    <lineage>
        <taxon>Eukaryota</taxon>
        <taxon>Metazoa</taxon>
        <taxon>Ecdysozoa</taxon>
        <taxon>Arthropoda</taxon>
        <taxon>Hexapoda</taxon>
        <taxon>Insecta</taxon>
        <taxon>Pterygota</taxon>
        <taxon>Neoptera</taxon>
        <taxon>Endopterygota</taxon>
        <taxon>Coleoptera</taxon>
        <taxon>Polyphaga</taxon>
        <taxon>Cucujiformia</taxon>
        <taxon>Tenebrionidae</taxon>
        <taxon>Pimeliinae</taxon>
        <taxon>Asbolus</taxon>
    </lineage>
</organism>
<dbReference type="GO" id="GO:0046872">
    <property type="term" value="F:metal ion binding"/>
    <property type="evidence" value="ECO:0007669"/>
    <property type="project" value="UniProtKB-KW"/>
</dbReference>
<keyword evidence="7" id="KW-0865">Zymogen</keyword>
<evidence type="ECO:0000256" key="4">
    <source>
        <dbReference type="ARBA" id="ARBA00022801"/>
    </source>
</evidence>
<dbReference type="InterPro" id="IPR001314">
    <property type="entry name" value="Peptidase_S1A"/>
</dbReference>
<dbReference type="InterPro" id="IPR018114">
    <property type="entry name" value="TRYPSIN_HIS"/>
</dbReference>
<evidence type="ECO:0000256" key="8">
    <source>
        <dbReference type="ARBA" id="ARBA00023157"/>
    </source>
</evidence>
<dbReference type="PROSITE" id="PS51888">
    <property type="entry name" value="CLIP"/>
    <property type="match status" value="3"/>
</dbReference>
<keyword evidence="6" id="KW-0106">Calcium</keyword>
<evidence type="ECO:0000256" key="6">
    <source>
        <dbReference type="ARBA" id="ARBA00022837"/>
    </source>
</evidence>
<dbReference type="PROSITE" id="PS00135">
    <property type="entry name" value="TRYPSIN_SER"/>
    <property type="match status" value="4"/>
</dbReference>
<gene>
    <name evidence="14" type="ORF">BDFB_002243</name>
</gene>
<keyword evidence="15" id="KW-1185">Reference proteome</keyword>
<keyword evidence="3" id="KW-0732">Signal</keyword>
<evidence type="ECO:0000259" key="12">
    <source>
        <dbReference type="PROSITE" id="PS50240"/>
    </source>
</evidence>
<evidence type="ECO:0000256" key="9">
    <source>
        <dbReference type="ARBA" id="ARBA00023180"/>
    </source>
</evidence>
<reference evidence="14 15" key="1">
    <citation type="submission" date="2017-03" db="EMBL/GenBank/DDBJ databases">
        <title>Genome of the blue death feigning beetle - Asbolus verrucosus.</title>
        <authorList>
            <person name="Rider S.D."/>
        </authorList>
    </citation>
    <scope>NUCLEOTIDE SEQUENCE [LARGE SCALE GENOMIC DNA]</scope>
    <source>
        <strain evidence="14">Butters</strain>
        <tissue evidence="14">Head and leg muscle</tissue>
    </source>
</reference>
<evidence type="ECO:0000256" key="10">
    <source>
        <dbReference type="ARBA" id="ARBA00024195"/>
    </source>
</evidence>
<evidence type="ECO:0000256" key="1">
    <source>
        <dbReference type="ARBA" id="ARBA00022670"/>
    </source>
</evidence>
<keyword evidence="4 11" id="KW-0378">Hydrolase</keyword>
<dbReference type="Proteomes" id="UP000292052">
    <property type="component" value="Unassembled WGS sequence"/>
</dbReference>
<feature type="domain" description="Clip" evidence="13">
    <location>
        <begin position="970"/>
        <end position="1025"/>
    </location>
</feature>
<evidence type="ECO:0000256" key="7">
    <source>
        <dbReference type="ARBA" id="ARBA00023145"/>
    </source>
</evidence>
<dbReference type="InterPro" id="IPR033116">
    <property type="entry name" value="TRYPSIN_SER"/>
</dbReference>
<dbReference type="SMART" id="SM00020">
    <property type="entry name" value="Tryp_SPc"/>
    <property type="match status" value="4"/>
</dbReference>
<dbReference type="FunFam" id="2.40.10.10:FF:000028">
    <property type="entry name" value="Serine protease easter"/>
    <property type="match status" value="4"/>
</dbReference>
<dbReference type="PANTHER" id="PTHR24256">
    <property type="entry name" value="TRYPTASE-RELATED"/>
    <property type="match status" value="1"/>
</dbReference>
<dbReference type="GO" id="GO:0051604">
    <property type="term" value="P:protein maturation"/>
    <property type="evidence" value="ECO:0007669"/>
    <property type="project" value="UniProtKB-ARBA"/>
</dbReference>
<dbReference type="InterPro" id="IPR043504">
    <property type="entry name" value="Peptidase_S1_PA_chymotrypsin"/>
</dbReference>
<feature type="domain" description="Peptidase S1" evidence="12">
    <location>
        <begin position="1066"/>
        <end position="1321"/>
    </location>
</feature>
<feature type="domain" description="Peptidase S1" evidence="12">
    <location>
        <begin position="114"/>
        <end position="380"/>
    </location>
</feature>
<feature type="non-terminal residue" evidence="14">
    <location>
        <position position="1"/>
    </location>
</feature>
<evidence type="ECO:0000256" key="3">
    <source>
        <dbReference type="ARBA" id="ARBA00022729"/>
    </source>
</evidence>
<name>A0A482WDG7_ASBVE</name>
<sequence length="1322" mass="146630">NSALDQIVFPDWAIEDCETPDGDTGTCTSIYSCKPILDFLEKVPQPISLKVRSLLRSYTCGYEGRTVNVCCPPKPIKIPKSEALTLLPPPDVKKHKNVDLLPENCGILDTTERIVYGNKTGLFEFPWMALLSYQTKRGPDFLCGGTIINNRYILTAAHCISNKLLGVRVGEHDINSPIDCEELDGERICAPPYKDMSVEKVIRHPQYDKRVHTNDVALLRVPPMNFSFENIQPICLPLGKARNYNFTNRNVVVTGWGTTEDKSSSSVLLKAELPVVPLEECQNIYVNIVPVTYRQLCAGGSTKSDSCTGDSGGPLHVAMMLHGDVRFVQQGIVSFGPSRCGRYKWAIEDEGCRTPDRGVGTCITIYKCKPMMDLLEQVSQPIPSKVSNLLKSYHCGFDGNQPKVCCPNKPINVPGLNVVQVSAPPPPDVSRHRNIKLLPYNCGLMDTTNRIVYGNKTSLFEYPWMTLLSYRTQRGPDFKCGGTIINEKYILTAAHCITNLKFSLLGVRIGEHDISTSVDCEITREGEKICSPPHQDLAIEEIIPHPDYNSKAYTNDIGLLRVATPMTITLENIKPICLPVDQARNYNFTNQNVVVTGWGATETGRSSPILLKAGLPIVPLKECQKKYDNVAKLNHRQLCAGGTTKSDSCAGDSGGPLHVLMRLHEDQRFIQQGIVSFGPRDCGHSGFPGVYTRVDYYMDWILNNMKPNINLLPKNCGVLDTSEKIVFANKTNLLEFPWMVLLSYKTCKETATPRGPDFKCGGTIINDKYILTAAHCITELRFPLLGVRIGEHDIRTRIDCEDTYCAPPYQDLAIEKIIPHPQFSTKSLTYDIGLLKVAPMNLSLDNIKPVCLPVDKARFYDFTNKTKVVVAGWGITETGQTSPELLKAELPIASSEQCRNIYGDMKITINYRQLCAGGSTESDSCGGDSGGPLHVVDVLYDDQRLVQRGIVSFGPRKCGRNNERLSGGDPCRTPNHESGTCLSIRSCKPMLDLLATIPQPLSPKARTFLKSYQCGSERKTPKVCCPSNPILLDQNDPAKQPPDVSRHRNINLLPKDCGHLDTLDKIVNGNKTGLFEFPWMALLSYKTRFGPRFKCGGTIINNRYILTAAHCLTNLKFSLLGVRVGEHNINTKVDCESYEYGENICAPPYQDLSIEEIIPHPQYVHKAFPNDIGLLRVTPIDLSLENSRPVCLPLAENRNYNFTSRNVIVTGWGITETGYPSPELLKALLPVIPFEECKENYKNIVALNDRQMCAGGKKSKSDSCGGDSGGPLHAFGSLHGEPRLVQQGIVSFGPRDCGREPVPGVYTRVAFYMDWILDNIKP</sequence>
<feature type="domain" description="Clip" evidence="13">
    <location>
        <begin position="16"/>
        <end position="71"/>
    </location>
</feature>
<evidence type="ECO:0000256" key="11">
    <source>
        <dbReference type="RuleBase" id="RU363034"/>
    </source>
</evidence>
<dbReference type="InterPro" id="IPR009003">
    <property type="entry name" value="Peptidase_S1_PA"/>
</dbReference>
<comment type="caution">
    <text evidence="14">The sequence shown here is derived from an EMBL/GenBank/DDBJ whole genome shotgun (WGS) entry which is preliminary data.</text>
</comment>
<keyword evidence="8" id="KW-1015">Disulfide bond</keyword>
<dbReference type="CDD" id="cd00190">
    <property type="entry name" value="Tryp_SPc"/>
    <property type="match status" value="4"/>
</dbReference>
<proteinExistence type="inferred from homology"/>
<evidence type="ECO:0000256" key="2">
    <source>
        <dbReference type="ARBA" id="ARBA00022723"/>
    </source>
</evidence>
<dbReference type="PROSITE" id="PS50240">
    <property type="entry name" value="TRYPSIN_DOM"/>
    <property type="match status" value="4"/>
</dbReference>
<accession>A0A482WDG7</accession>
<keyword evidence="5 11" id="KW-0720">Serine protease</keyword>
<dbReference type="InterPro" id="IPR001254">
    <property type="entry name" value="Trypsin_dom"/>
</dbReference>
<dbReference type="Pfam" id="PF00089">
    <property type="entry name" value="Trypsin"/>
    <property type="match status" value="4"/>
</dbReference>
<comment type="similarity">
    <text evidence="10">Belongs to the peptidase S1 family. CLIP subfamily.</text>
</comment>
<dbReference type="Gene3D" id="2.40.10.10">
    <property type="entry name" value="Trypsin-like serine proteases"/>
    <property type="match status" value="8"/>
</dbReference>
<keyword evidence="1 11" id="KW-0645">Protease</keyword>
<dbReference type="InterPro" id="IPR038565">
    <property type="entry name" value="CLIP_sf"/>
</dbReference>